<dbReference type="RefSeq" id="WP_330485785.1">
    <property type="nucleotide sequence ID" value="NZ_JAZBJZ010000127.1"/>
</dbReference>
<dbReference type="AlphaFoldDB" id="A0AAW9PV78"/>
<keyword evidence="2" id="KW-1185">Reference proteome</keyword>
<name>A0AAW9PV78_9CYAN</name>
<accession>A0AAW9PV78</accession>
<evidence type="ECO:0000313" key="2">
    <source>
        <dbReference type="Proteomes" id="UP001333818"/>
    </source>
</evidence>
<protein>
    <submittedName>
        <fullName evidence="1">Uncharacterized protein</fullName>
    </submittedName>
</protein>
<dbReference type="EMBL" id="JAZBJZ010000127">
    <property type="protein sequence ID" value="MEE3719349.1"/>
    <property type="molecule type" value="Genomic_DNA"/>
</dbReference>
<gene>
    <name evidence="1" type="ORF">V2H45_21630</name>
</gene>
<reference evidence="1" key="1">
    <citation type="submission" date="2024-01" db="EMBL/GenBank/DDBJ databases">
        <title>Bank of Algae and Cyanobacteria of the Azores (BACA) strain genomes.</title>
        <authorList>
            <person name="Luz R."/>
            <person name="Cordeiro R."/>
            <person name="Fonseca A."/>
            <person name="Goncalves V."/>
        </authorList>
    </citation>
    <scope>NUCLEOTIDE SEQUENCE</scope>
    <source>
        <strain evidence="1">BACA0141</strain>
    </source>
</reference>
<proteinExistence type="predicted"/>
<evidence type="ECO:0000313" key="1">
    <source>
        <dbReference type="EMBL" id="MEE3719349.1"/>
    </source>
</evidence>
<organism evidence="1 2">
    <name type="scientific">Tumidithrix elongata BACA0141</name>
    <dbReference type="NCBI Taxonomy" id="2716417"/>
    <lineage>
        <taxon>Bacteria</taxon>
        <taxon>Bacillati</taxon>
        <taxon>Cyanobacteriota</taxon>
        <taxon>Cyanophyceae</taxon>
        <taxon>Pseudanabaenales</taxon>
        <taxon>Pseudanabaenaceae</taxon>
        <taxon>Tumidithrix</taxon>
        <taxon>Tumidithrix elongata</taxon>
    </lineage>
</organism>
<dbReference type="Proteomes" id="UP001333818">
    <property type="component" value="Unassembled WGS sequence"/>
</dbReference>
<comment type="caution">
    <text evidence="1">The sequence shown here is derived from an EMBL/GenBank/DDBJ whole genome shotgun (WGS) entry which is preliminary data.</text>
</comment>
<sequence>MISVNLDGDTERYLVAILSQEQTTSSALIDRLLREYWETIQPKKNIFERLLSL</sequence>